<accession>A0A1F4S691</accession>
<evidence type="ECO:0000313" key="4">
    <source>
        <dbReference type="Proteomes" id="UP000177905"/>
    </source>
</evidence>
<feature type="region of interest" description="Disordered" evidence="1">
    <location>
        <begin position="1234"/>
        <end position="1256"/>
    </location>
</feature>
<dbReference type="Proteomes" id="UP000177905">
    <property type="component" value="Unassembled WGS sequence"/>
</dbReference>
<evidence type="ECO:0000256" key="1">
    <source>
        <dbReference type="SAM" id="MobiDB-lite"/>
    </source>
</evidence>
<feature type="compositionally biased region" description="Basic and acidic residues" evidence="1">
    <location>
        <begin position="1239"/>
        <end position="1256"/>
    </location>
</feature>
<name>A0A1F4S691_UNCSA</name>
<dbReference type="EMBL" id="MEUA01000016">
    <property type="protein sequence ID" value="OGC15951.1"/>
    <property type="molecule type" value="Genomic_DNA"/>
</dbReference>
<feature type="transmembrane region" description="Helical" evidence="2">
    <location>
        <begin position="859"/>
        <end position="877"/>
    </location>
</feature>
<dbReference type="InterPro" id="IPR011989">
    <property type="entry name" value="ARM-like"/>
</dbReference>
<sequence>MDINKPRGINGSLWDSSPYKGSTSFKLNFDRKPPLNPEIRGKILAFTDKAISMFNPVFDIDLTIINFALGFESAEKALAKIGNFLNNNDYFVRSRALEGIKRITRREGILIGAQPIITSLSCLSEHHSEPFIKFAATELLAENGIIYIDNLTPPGYRHSLSTSHEIELAKILCKFGKLVLAKELLYELFFSSLAIHQLDAALALAEIGEIGTKEIRKTIQLHKEDPDHFCKIKIAELLALSQEKEQAEDILLKIINTPNRQSVHRLGALEALSKIGSEKIFSYLFDHEELFALNESLAGSLISNFIENYDCRAFVTPTLQHHFMPANIGQAAKIAGVIQTIVPSRQSRKPKVSRSFTNRGIHLGLRGGGSQGGGDFDRIETLPITVLRGERVNQTATAKIASRGEVAINKSTSHQSRNVVIVLDPRLLKETTRENLSVLVGMLAQKALVQKDRVMLVIGDHTYIPLSANPSHLNKIIGSILSFQEKEGNIPLVSMARQNLVRKNLSPGSKLVLVSRFNNTTQKDLALMASIPGSEFEPIVVDSSERRKHQNLKLSTGKYCLKLSDEARMLWDLHYFRLFLGNLSYRMLQRVYLPDKIIDEKLLACNVDKQLKSPITDKTAETIQELSGKGRIVEEEASVRKTPPHFINELLKITLAITDDEARKESFKALVILAKLNGWKEVFDFINDRIKQALNSDSLHEREKKSLEKASVELERKDMPEALLITEEERGQILEDYSSLLSAKFEPHTVAYVLLSKMLSDKTNIYQRDINKFLCSTLDKHGVVLMGKGSMYIKLRSYGPLDTSIEEICFLAFGPSNKTLEELAEIEAFTGYPKIKEYRPTLQPSLLQRIKRKLTSFRTLIWGGLIASLMFIFGYFIQESSHKSEELGNNDTSDLNSGAADSNAEKQNLLTLNPPPAGRNAYLMGSIGGKVNPSTCGYSPIPEITAKSLEEEGESFISARATNGIKLGSPLHITGGRIISSTKETITYQVSDTPPPAIAHIKLSDFRKEAPYIYGKELYDTLTQPVLTLDELEESFPEVARDWKELSPKLEEMPLLTAIETIRQNIGKMFSYHHYKSFQQKLKLGFIQTLSHYGYCGGGALYLKTAIDYRGGVCAEMAEIGNNSLRIEKIPTIKINGFYVPEDGVVTSLGSHAYIAIPLPLEMGKFYGLPVEFSVAAFTDPNPSQQHFISSNSRNKLSKTLRGTALSLAFLVSAAYIYRFLAAKLIPYKKSKIGASEKPSPKDTKDDKTSQKRKEELEVPEIMRPVVKAWQRATPGKRREIAYSLETLYMMLGNNQTIRNRILQNPQRVVDGSKYFAGSSIDYNSDIPPYMDQILYRYTTVKQGHYTTLKWRKLFSLNPTTSEKGSLF</sequence>
<proteinExistence type="predicted"/>
<protein>
    <submittedName>
        <fullName evidence="3">Uncharacterized protein</fullName>
    </submittedName>
</protein>
<evidence type="ECO:0000256" key="2">
    <source>
        <dbReference type="SAM" id="Phobius"/>
    </source>
</evidence>
<gene>
    <name evidence="3" type="ORF">A2290_06850</name>
</gene>
<feature type="transmembrane region" description="Helical" evidence="2">
    <location>
        <begin position="1201"/>
        <end position="1222"/>
    </location>
</feature>
<comment type="caution">
    <text evidence="3">The sequence shown here is derived from an EMBL/GenBank/DDBJ whole genome shotgun (WGS) entry which is preliminary data.</text>
</comment>
<dbReference type="InterPro" id="IPR016024">
    <property type="entry name" value="ARM-type_fold"/>
</dbReference>
<keyword evidence="2" id="KW-0812">Transmembrane</keyword>
<dbReference type="Gene3D" id="1.25.10.10">
    <property type="entry name" value="Leucine-rich Repeat Variant"/>
    <property type="match status" value="1"/>
</dbReference>
<reference evidence="3 4" key="1">
    <citation type="journal article" date="2016" name="Nat. Commun.">
        <title>Thousands of microbial genomes shed light on interconnected biogeochemical processes in an aquifer system.</title>
        <authorList>
            <person name="Anantharaman K."/>
            <person name="Brown C.T."/>
            <person name="Hug L.A."/>
            <person name="Sharon I."/>
            <person name="Castelle C.J."/>
            <person name="Probst A.J."/>
            <person name="Thomas B.C."/>
            <person name="Singh A."/>
            <person name="Wilkins M.J."/>
            <person name="Karaoz U."/>
            <person name="Brodie E.L."/>
            <person name="Williams K.H."/>
            <person name="Hubbard S.S."/>
            <person name="Banfield J.F."/>
        </authorList>
    </citation>
    <scope>NUCLEOTIDE SEQUENCE [LARGE SCALE GENOMIC DNA]</scope>
</reference>
<evidence type="ECO:0000313" key="3">
    <source>
        <dbReference type="EMBL" id="OGC15951.1"/>
    </source>
</evidence>
<keyword evidence="2" id="KW-0472">Membrane</keyword>
<keyword evidence="2" id="KW-1133">Transmembrane helix</keyword>
<organism evidence="3 4">
    <name type="scientific">candidate division WOR-1 bacterium RIFOXYB2_FULL_36_35</name>
    <dbReference type="NCBI Taxonomy" id="1802578"/>
    <lineage>
        <taxon>Bacteria</taxon>
        <taxon>Bacillati</taxon>
        <taxon>Saganbacteria</taxon>
    </lineage>
</organism>
<dbReference type="SUPFAM" id="SSF48371">
    <property type="entry name" value="ARM repeat"/>
    <property type="match status" value="1"/>
</dbReference>